<proteinExistence type="predicted"/>
<dbReference type="InterPro" id="IPR012657">
    <property type="entry name" value="23S_rRNA-intervening_sequence"/>
</dbReference>
<feature type="region of interest" description="Disordered" evidence="1">
    <location>
        <begin position="1"/>
        <end position="23"/>
    </location>
</feature>
<reference evidence="2 3" key="1">
    <citation type="submission" date="2019-07" db="EMBL/GenBank/DDBJ databases">
        <title>Whole genome shotgun sequence of Brevifollis gellanilyticus NBRC 108608.</title>
        <authorList>
            <person name="Hosoyama A."/>
            <person name="Uohara A."/>
            <person name="Ohji S."/>
            <person name="Ichikawa N."/>
        </authorList>
    </citation>
    <scope>NUCLEOTIDE SEQUENCE [LARGE SCALE GENOMIC DNA]</scope>
    <source>
        <strain evidence="2 3">NBRC 108608</strain>
    </source>
</reference>
<dbReference type="RefSeq" id="WP_146849683.1">
    <property type="nucleotide sequence ID" value="NZ_BKAG01000007.1"/>
</dbReference>
<accession>A0A512M5R7</accession>
<sequence length="130" mass="14608">MTKKPNDQQGSTGDGGDQPPFDLEERTALFGEMVIEFCRSVKEDSVTRPLISQLVRSGTSVGANYGEADEAVSRKEFMNKIGTCKKESKETRHWVRMIVKACPDKRNAAVPVWKEANELLLIFAAIYRQK</sequence>
<evidence type="ECO:0000313" key="3">
    <source>
        <dbReference type="Proteomes" id="UP000321577"/>
    </source>
</evidence>
<gene>
    <name evidence="2" type="ORF">BGE01nite_13700</name>
</gene>
<dbReference type="SUPFAM" id="SSF158446">
    <property type="entry name" value="IVS-encoded protein-like"/>
    <property type="match status" value="1"/>
</dbReference>
<dbReference type="PIRSF" id="PIRSF035652">
    <property type="entry name" value="CHP02436"/>
    <property type="match status" value="1"/>
</dbReference>
<dbReference type="Proteomes" id="UP000321577">
    <property type="component" value="Unassembled WGS sequence"/>
</dbReference>
<protein>
    <submittedName>
        <fullName evidence="2">Four helix bundle protein</fullName>
    </submittedName>
</protein>
<dbReference type="InterPro" id="IPR036583">
    <property type="entry name" value="23S_rRNA_IVS_sf"/>
</dbReference>
<organism evidence="2 3">
    <name type="scientific">Brevifollis gellanilyticus</name>
    <dbReference type="NCBI Taxonomy" id="748831"/>
    <lineage>
        <taxon>Bacteria</taxon>
        <taxon>Pseudomonadati</taxon>
        <taxon>Verrucomicrobiota</taxon>
        <taxon>Verrucomicrobiia</taxon>
        <taxon>Verrucomicrobiales</taxon>
        <taxon>Verrucomicrobiaceae</taxon>
    </lineage>
</organism>
<evidence type="ECO:0000256" key="1">
    <source>
        <dbReference type="SAM" id="MobiDB-lite"/>
    </source>
</evidence>
<comment type="caution">
    <text evidence="2">The sequence shown here is derived from an EMBL/GenBank/DDBJ whole genome shotgun (WGS) entry which is preliminary data.</text>
</comment>
<dbReference type="NCBIfam" id="TIGR02436">
    <property type="entry name" value="four helix bundle protein"/>
    <property type="match status" value="1"/>
</dbReference>
<evidence type="ECO:0000313" key="2">
    <source>
        <dbReference type="EMBL" id="GEP42079.1"/>
    </source>
</evidence>
<name>A0A512M5R7_9BACT</name>
<dbReference type="Pfam" id="PF05635">
    <property type="entry name" value="23S_rRNA_IVP"/>
    <property type="match status" value="1"/>
</dbReference>
<dbReference type="Gene3D" id="1.20.1440.60">
    <property type="entry name" value="23S rRNA-intervening sequence"/>
    <property type="match status" value="1"/>
</dbReference>
<dbReference type="AlphaFoldDB" id="A0A512M5R7"/>
<keyword evidence="3" id="KW-1185">Reference proteome</keyword>
<dbReference type="EMBL" id="BKAG01000007">
    <property type="protein sequence ID" value="GEP42079.1"/>
    <property type="molecule type" value="Genomic_DNA"/>
</dbReference>
<dbReference type="OrthoDB" id="285993at2"/>